<dbReference type="AlphaFoldDB" id="A0A1R0ZJM0"/>
<reference evidence="1 2" key="1">
    <citation type="submission" date="2016-11" db="EMBL/GenBank/DDBJ databases">
        <title>Paenibacillus species isolates.</title>
        <authorList>
            <person name="Beno S.M."/>
        </authorList>
    </citation>
    <scope>NUCLEOTIDE SEQUENCE [LARGE SCALE GENOMIC DNA]</scope>
    <source>
        <strain evidence="1 2">FSL H7-0443</strain>
    </source>
</reference>
<dbReference type="OrthoDB" id="2659062at2"/>
<dbReference type="RefSeq" id="WP_076284413.1">
    <property type="nucleotide sequence ID" value="NZ_MPTW01000004.1"/>
</dbReference>
<name>A0A1R0ZJM0_9BACL</name>
<organism evidence="1 2">
    <name type="scientific">Paenibacillus odorifer</name>
    <dbReference type="NCBI Taxonomy" id="189426"/>
    <lineage>
        <taxon>Bacteria</taxon>
        <taxon>Bacillati</taxon>
        <taxon>Bacillota</taxon>
        <taxon>Bacilli</taxon>
        <taxon>Bacillales</taxon>
        <taxon>Paenibacillaceae</taxon>
        <taxon>Paenibacillus</taxon>
    </lineage>
</organism>
<accession>A0A1R0ZJM0</accession>
<proteinExistence type="predicted"/>
<dbReference type="EMBL" id="MPTW01000004">
    <property type="protein sequence ID" value="OME71508.1"/>
    <property type="molecule type" value="Genomic_DNA"/>
</dbReference>
<gene>
    <name evidence="1" type="ORF">BSK65_10735</name>
</gene>
<sequence>MTYKDVYDLYIQLLHIYEKNEKYQGAYQKKIDYYKRQFFLTEDIVQKIFVLNQLIKIYEEKRGRIVQCCSEEYFS</sequence>
<comment type="caution">
    <text evidence="1">The sequence shown here is derived from an EMBL/GenBank/DDBJ whole genome shotgun (WGS) entry which is preliminary data.</text>
</comment>
<evidence type="ECO:0000313" key="2">
    <source>
        <dbReference type="Proteomes" id="UP000187425"/>
    </source>
</evidence>
<protein>
    <submittedName>
        <fullName evidence="1">Uncharacterized protein</fullName>
    </submittedName>
</protein>
<evidence type="ECO:0000313" key="1">
    <source>
        <dbReference type="EMBL" id="OME71508.1"/>
    </source>
</evidence>
<dbReference type="Proteomes" id="UP000187425">
    <property type="component" value="Unassembled WGS sequence"/>
</dbReference>